<gene>
    <name evidence="1" type="ORF">K466DRAFT_304036</name>
</gene>
<dbReference type="AlphaFoldDB" id="A0A5C3NYD5"/>
<dbReference type="EMBL" id="ML211493">
    <property type="protein sequence ID" value="TFK82364.1"/>
    <property type="molecule type" value="Genomic_DNA"/>
</dbReference>
<keyword evidence="2" id="KW-1185">Reference proteome</keyword>
<name>A0A5C3NYD5_9APHY</name>
<evidence type="ECO:0000313" key="1">
    <source>
        <dbReference type="EMBL" id="TFK82364.1"/>
    </source>
</evidence>
<protein>
    <submittedName>
        <fullName evidence="1">Uncharacterized protein</fullName>
    </submittedName>
</protein>
<dbReference type="Proteomes" id="UP000308197">
    <property type="component" value="Unassembled WGS sequence"/>
</dbReference>
<proteinExistence type="predicted"/>
<sequence length="85" mass="9965">MWSWCTRVRGARRAQRARRRCPSARTLRSLDVRLDAFSRRAVTASFWMRVRCGMGICGAEVLSYGSTGISQRRWRGRVRERSRET</sequence>
<evidence type="ECO:0000313" key="2">
    <source>
        <dbReference type="Proteomes" id="UP000308197"/>
    </source>
</evidence>
<reference evidence="1 2" key="1">
    <citation type="journal article" date="2019" name="Nat. Ecol. Evol.">
        <title>Megaphylogeny resolves global patterns of mushroom evolution.</title>
        <authorList>
            <person name="Varga T."/>
            <person name="Krizsan K."/>
            <person name="Foldi C."/>
            <person name="Dima B."/>
            <person name="Sanchez-Garcia M."/>
            <person name="Sanchez-Ramirez S."/>
            <person name="Szollosi G.J."/>
            <person name="Szarkandi J.G."/>
            <person name="Papp V."/>
            <person name="Albert L."/>
            <person name="Andreopoulos W."/>
            <person name="Angelini C."/>
            <person name="Antonin V."/>
            <person name="Barry K.W."/>
            <person name="Bougher N.L."/>
            <person name="Buchanan P."/>
            <person name="Buyck B."/>
            <person name="Bense V."/>
            <person name="Catcheside P."/>
            <person name="Chovatia M."/>
            <person name="Cooper J."/>
            <person name="Damon W."/>
            <person name="Desjardin D."/>
            <person name="Finy P."/>
            <person name="Geml J."/>
            <person name="Haridas S."/>
            <person name="Hughes K."/>
            <person name="Justo A."/>
            <person name="Karasinski D."/>
            <person name="Kautmanova I."/>
            <person name="Kiss B."/>
            <person name="Kocsube S."/>
            <person name="Kotiranta H."/>
            <person name="LaButti K.M."/>
            <person name="Lechner B.E."/>
            <person name="Liimatainen K."/>
            <person name="Lipzen A."/>
            <person name="Lukacs Z."/>
            <person name="Mihaltcheva S."/>
            <person name="Morgado L.N."/>
            <person name="Niskanen T."/>
            <person name="Noordeloos M.E."/>
            <person name="Ohm R.A."/>
            <person name="Ortiz-Santana B."/>
            <person name="Ovrebo C."/>
            <person name="Racz N."/>
            <person name="Riley R."/>
            <person name="Savchenko A."/>
            <person name="Shiryaev A."/>
            <person name="Soop K."/>
            <person name="Spirin V."/>
            <person name="Szebenyi C."/>
            <person name="Tomsovsky M."/>
            <person name="Tulloss R.E."/>
            <person name="Uehling J."/>
            <person name="Grigoriev I.V."/>
            <person name="Vagvolgyi C."/>
            <person name="Papp T."/>
            <person name="Martin F.M."/>
            <person name="Miettinen O."/>
            <person name="Hibbett D.S."/>
            <person name="Nagy L.G."/>
        </authorList>
    </citation>
    <scope>NUCLEOTIDE SEQUENCE [LARGE SCALE GENOMIC DNA]</scope>
    <source>
        <strain evidence="1 2">HHB13444</strain>
    </source>
</reference>
<dbReference type="InParanoid" id="A0A5C3NYD5"/>
<accession>A0A5C3NYD5</accession>
<organism evidence="1 2">
    <name type="scientific">Polyporus arcularius HHB13444</name>
    <dbReference type="NCBI Taxonomy" id="1314778"/>
    <lineage>
        <taxon>Eukaryota</taxon>
        <taxon>Fungi</taxon>
        <taxon>Dikarya</taxon>
        <taxon>Basidiomycota</taxon>
        <taxon>Agaricomycotina</taxon>
        <taxon>Agaricomycetes</taxon>
        <taxon>Polyporales</taxon>
        <taxon>Polyporaceae</taxon>
        <taxon>Polyporus</taxon>
    </lineage>
</organism>